<evidence type="ECO:0000256" key="1">
    <source>
        <dbReference type="SAM" id="Phobius"/>
    </source>
</evidence>
<keyword evidence="1" id="KW-1133">Transmembrane helix</keyword>
<evidence type="ECO:0000313" key="2">
    <source>
        <dbReference type="EMBL" id="EHG21527.1"/>
    </source>
</evidence>
<keyword evidence="1" id="KW-0812">Transmembrane</keyword>
<evidence type="ECO:0000313" key="3">
    <source>
        <dbReference type="Proteomes" id="UP000004129"/>
    </source>
</evidence>
<reference evidence="2 3" key="1">
    <citation type="submission" date="2011-08" db="EMBL/GenBank/DDBJ databases">
        <title>The Genome Sequence of Selenomonas infelix ATCC 43532.</title>
        <authorList>
            <consortium name="The Broad Institute Genome Sequencing Platform"/>
            <person name="Earl A."/>
            <person name="Ward D."/>
            <person name="Feldgarden M."/>
            <person name="Gevers D."/>
            <person name="Izard J."/>
            <person name="Blanton J.M."/>
            <person name="Baranova O.V."/>
            <person name="Dewhirst F.E."/>
            <person name="Young S.K."/>
            <person name="Zeng Q."/>
            <person name="Gargeya S."/>
            <person name="Fitzgerald M."/>
            <person name="Haas B."/>
            <person name="Abouelleil A."/>
            <person name="Alvarado L."/>
            <person name="Arachchi H.M."/>
            <person name="Berlin A."/>
            <person name="Brown A."/>
            <person name="Chapman S.B."/>
            <person name="Chen Z."/>
            <person name="Dunbar C."/>
            <person name="Freedman E."/>
            <person name="Gearin G."/>
            <person name="Gellesch M."/>
            <person name="Goldberg J."/>
            <person name="Griggs A."/>
            <person name="Gujja S."/>
            <person name="Heiman D."/>
            <person name="Howarth C."/>
            <person name="Larson L."/>
            <person name="Lui A."/>
            <person name="MacDonald P.J.P."/>
            <person name="Montmayeur A."/>
            <person name="Murphy C."/>
            <person name="Neiman D."/>
            <person name="Pearson M."/>
            <person name="Priest M."/>
            <person name="Roberts A."/>
            <person name="Saif S."/>
            <person name="Shea T."/>
            <person name="Shenoy N."/>
            <person name="Sisk P."/>
            <person name="Stolte C."/>
            <person name="Sykes S."/>
            <person name="Wortman J."/>
            <person name="Nusbaum C."/>
            <person name="Birren B."/>
        </authorList>
    </citation>
    <scope>NUCLEOTIDE SEQUENCE [LARGE SCALE GENOMIC DNA]</scope>
    <source>
        <strain evidence="2 3">ATCC 43532</strain>
    </source>
</reference>
<dbReference type="RefSeq" id="WP_006692394.1">
    <property type="nucleotide sequence ID" value="NZ_JH376798.1"/>
</dbReference>
<dbReference type="OrthoDB" id="1665696at2"/>
<proteinExistence type="predicted"/>
<organism evidence="2 3">
    <name type="scientific">Selenomonas infelix ATCC 43532</name>
    <dbReference type="NCBI Taxonomy" id="679201"/>
    <lineage>
        <taxon>Bacteria</taxon>
        <taxon>Bacillati</taxon>
        <taxon>Bacillota</taxon>
        <taxon>Negativicutes</taxon>
        <taxon>Selenomonadales</taxon>
        <taxon>Selenomonadaceae</taxon>
        <taxon>Selenomonas</taxon>
    </lineage>
</organism>
<dbReference type="HOGENOM" id="CLU_1766745_0_0_9"/>
<sequence length="145" mass="16852">MEEIIWITVLLSAGIAVGVLTVRFLARSREEDAFYDMLRIEDGHLIAFYHGLCGTAEESYAFDEIRVVRFFCRSTKGNLTFMGEMQIVKKDGQKSRRYVYDGSSYLKKMVWRTSRPLLLRTTEQIAEELALHGIRSEVDPLMYRQ</sequence>
<feature type="transmembrane region" description="Helical" evidence="1">
    <location>
        <begin position="6"/>
        <end position="26"/>
    </location>
</feature>
<protein>
    <submittedName>
        <fullName evidence="2">Uncharacterized protein</fullName>
    </submittedName>
</protein>
<comment type="caution">
    <text evidence="2">The sequence shown here is derived from an EMBL/GenBank/DDBJ whole genome shotgun (WGS) entry which is preliminary data.</text>
</comment>
<dbReference type="AlphaFoldDB" id="G5GNJ0"/>
<accession>G5GNJ0</accession>
<keyword evidence="1" id="KW-0472">Membrane</keyword>
<name>G5GNJ0_9FIRM</name>
<dbReference type="EMBL" id="ACZM01000007">
    <property type="protein sequence ID" value="EHG21527.1"/>
    <property type="molecule type" value="Genomic_DNA"/>
</dbReference>
<dbReference type="Proteomes" id="UP000004129">
    <property type="component" value="Unassembled WGS sequence"/>
</dbReference>
<keyword evidence="3" id="KW-1185">Reference proteome</keyword>
<gene>
    <name evidence="2" type="ORF">HMPREF9334_00944</name>
</gene>
<dbReference type="PATRIC" id="fig|679201.3.peg.954"/>